<dbReference type="InterPro" id="IPR004681">
    <property type="entry name" value="TRAP_DctM"/>
</dbReference>
<comment type="caution">
    <text evidence="7">Lacks conserved residue(s) required for the propagation of feature annotation.</text>
</comment>
<evidence type="ECO:0000256" key="2">
    <source>
        <dbReference type="ARBA" id="ARBA00022475"/>
    </source>
</evidence>
<reference evidence="9 10" key="1">
    <citation type="submission" date="2018-06" db="EMBL/GenBank/DDBJ databases">
        <authorList>
            <consortium name="Pathogen Informatics"/>
            <person name="Doyle S."/>
        </authorList>
    </citation>
    <scope>NUCLEOTIDE SEQUENCE [LARGE SCALE GENOMIC DNA]</scope>
    <source>
        <strain evidence="9 10">NCTC13350</strain>
    </source>
</reference>
<evidence type="ECO:0000256" key="1">
    <source>
        <dbReference type="ARBA" id="ARBA00004429"/>
    </source>
</evidence>
<dbReference type="Pfam" id="PF06808">
    <property type="entry name" value="DctM"/>
    <property type="match status" value="1"/>
</dbReference>
<feature type="transmembrane region" description="Helical" evidence="7">
    <location>
        <begin position="398"/>
        <end position="424"/>
    </location>
</feature>
<feature type="transmembrane region" description="Helical" evidence="7">
    <location>
        <begin position="168"/>
        <end position="192"/>
    </location>
</feature>
<organism evidence="9 10">
    <name type="scientific">Pannonibacter phragmitetus</name>
    <dbReference type="NCBI Taxonomy" id="121719"/>
    <lineage>
        <taxon>Bacteria</taxon>
        <taxon>Pseudomonadati</taxon>
        <taxon>Pseudomonadota</taxon>
        <taxon>Alphaproteobacteria</taxon>
        <taxon>Hyphomicrobiales</taxon>
        <taxon>Stappiaceae</taxon>
        <taxon>Pannonibacter</taxon>
    </lineage>
</organism>
<dbReference type="InterPro" id="IPR010656">
    <property type="entry name" value="DctM"/>
</dbReference>
<name>A0A379A1R5_9HYPH</name>
<feature type="transmembrane region" description="Helical" evidence="7">
    <location>
        <begin position="276"/>
        <end position="296"/>
    </location>
</feature>
<dbReference type="OrthoDB" id="9790209at2"/>
<keyword evidence="2" id="KW-1003">Cell membrane</keyword>
<comment type="subunit">
    <text evidence="7">The complex comprises the extracytoplasmic solute receptor protein and the two transmembrane proteins.</text>
</comment>
<dbReference type="Proteomes" id="UP000255000">
    <property type="component" value="Unassembled WGS sequence"/>
</dbReference>
<feature type="transmembrane region" description="Helical" evidence="7">
    <location>
        <begin position="90"/>
        <end position="106"/>
    </location>
</feature>
<protein>
    <recommendedName>
        <fullName evidence="7">TRAP transporter large permease protein</fullName>
    </recommendedName>
</protein>
<dbReference type="RefSeq" id="WP_019964405.1">
    <property type="nucleotide sequence ID" value="NZ_UGSK01000001.1"/>
</dbReference>
<comment type="subcellular location">
    <subcellularLocation>
        <location evidence="1 7">Cell inner membrane</location>
        <topology evidence="1 7">Multi-pass membrane protein</topology>
    </subcellularLocation>
</comment>
<proteinExistence type="inferred from homology"/>
<feature type="transmembrane region" description="Helical" evidence="7">
    <location>
        <begin position="52"/>
        <end position="69"/>
    </location>
</feature>
<feature type="transmembrane region" description="Helical" evidence="7">
    <location>
        <begin position="316"/>
        <end position="342"/>
    </location>
</feature>
<evidence type="ECO:0000313" key="9">
    <source>
        <dbReference type="EMBL" id="SUB03010.1"/>
    </source>
</evidence>
<gene>
    <name evidence="9" type="primary">siaT_33</name>
    <name evidence="9" type="ORF">NCTC13350_03993</name>
</gene>
<feature type="transmembrane region" description="Helical" evidence="7">
    <location>
        <begin position="142"/>
        <end position="162"/>
    </location>
</feature>
<evidence type="ECO:0000256" key="7">
    <source>
        <dbReference type="RuleBase" id="RU369079"/>
    </source>
</evidence>
<feature type="transmembrane region" description="Helical" evidence="7">
    <location>
        <begin position="239"/>
        <end position="255"/>
    </location>
</feature>
<keyword evidence="5 7" id="KW-1133">Transmembrane helix</keyword>
<dbReference type="PANTHER" id="PTHR33362:SF5">
    <property type="entry name" value="C4-DICARBOXYLATE TRAP TRANSPORTER LARGE PERMEASE PROTEIN DCTM"/>
    <property type="match status" value="1"/>
</dbReference>
<feature type="domain" description="TRAP C4-dicarboxylate transport system permease DctM subunit" evidence="8">
    <location>
        <begin position="8"/>
        <end position="415"/>
    </location>
</feature>
<keyword evidence="6 7" id="KW-0472">Membrane</keyword>
<dbReference type="NCBIfam" id="TIGR00786">
    <property type="entry name" value="dctM"/>
    <property type="match status" value="1"/>
</dbReference>
<evidence type="ECO:0000256" key="5">
    <source>
        <dbReference type="ARBA" id="ARBA00022989"/>
    </source>
</evidence>
<accession>A0A379A1R5</accession>
<keyword evidence="7" id="KW-0813">Transport</keyword>
<dbReference type="GO" id="GO:0022857">
    <property type="term" value="F:transmembrane transporter activity"/>
    <property type="evidence" value="ECO:0007669"/>
    <property type="project" value="UniProtKB-UniRule"/>
</dbReference>
<evidence type="ECO:0000256" key="6">
    <source>
        <dbReference type="ARBA" id="ARBA00023136"/>
    </source>
</evidence>
<keyword evidence="3 7" id="KW-0997">Cell inner membrane</keyword>
<feature type="transmembrane region" description="Helical" evidence="7">
    <location>
        <begin position="213"/>
        <end position="233"/>
    </location>
</feature>
<comment type="function">
    <text evidence="7">Part of the tripartite ATP-independent periplasmic (TRAP) transport system.</text>
</comment>
<dbReference type="PIRSF" id="PIRSF006066">
    <property type="entry name" value="HI0050"/>
    <property type="match status" value="1"/>
</dbReference>
<feature type="transmembrane region" description="Helical" evidence="7">
    <location>
        <begin position="354"/>
        <end position="378"/>
    </location>
</feature>
<sequence length="427" mass="45486">MMLLFIVAAFIVLLLAGVPIFLSLSGLSLFAWLIEGKPLVSFGQQFSNHMNSYTLVAVPLFVIAATFMQRGGVAKALIDLAAAWVGQRKGALAIVCIMATGVFAAISGSSVATAMAIGAVLVPAMLHRGYPIAFTTGTIGAGGTLGILIPPSLAMLIYGIIADESVPRLFLAGVIPGLLQALIFIVYIVWFARRHNLPLEPRLDRAAFWNAHVRALPALLVPVIILGGIYSGLVTISEAAGLSAVVAILVSLLFYRDIGLRDVLPILADSIRQTAVIIFIVISALTFAHWLTAAGATTMLSEAVVKADLSAWQFLVFANVVMFILGMFLEVISVILIFVPLVIPIIHHLGIDPIHFGVILVINMEIALLTPPVGLNLYVLQSIANTPLANVIKGVGPYIVLMLGLLAVITFVPEISTWLPAFVFNKN</sequence>
<comment type="similarity">
    <text evidence="7">Belongs to the TRAP transporter large permease family.</text>
</comment>
<evidence type="ECO:0000256" key="3">
    <source>
        <dbReference type="ARBA" id="ARBA00022519"/>
    </source>
</evidence>
<evidence type="ECO:0000313" key="10">
    <source>
        <dbReference type="Proteomes" id="UP000255000"/>
    </source>
</evidence>
<keyword evidence="4 7" id="KW-0812">Transmembrane</keyword>
<evidence type="ECO:0000256" key="4">
    <source>
        <dbReference type="ARBA" id="ARBA00022692"/>
    </source>
</evidence>
<dbReference type="EMBL" id="UGSK01000001">
    <property type="protein sequence ID" value="SUB03010.1"/>
    <property type="molecule type" value="Genomic_DNA"/>
</dbReference>
<evidence type="ECO:0000259" key="8">
    <source>
        <dbReference type="Pfam" id="PF06808"/>
    </source>
</evidence>
<dbReference type="AlphaFoldDB" id="A0A379A1R5"/>
<dbReference type="GO" id="GO:0005886">
    <property type="term" value="C:plasma membrane"/>
    <property type="evidence" value="ECO:0007669"/>
    <property type="project" value="UniProtKB-SubCell"/>
</dbReference>
<dbReference type="PANTHER" id="PTHR33362">
    <property type="entry name" value="SIALIC ACID TRAP TRANSPORTER PERMEASE PROTEIN SIAT-RELATED"/>
    <property type="match status" value="1"/>
</dbReference>